<keyword evidence="3" id="KW-1185">Reference proteome</keyword>
<gene>
    <name evidence="2" type="ORF">AK812_SmicGene30030</name>
</gene>
<accession>A0A1Q9D0D7</accession>
<organism evidence="2 3">
    <name type="scientific">Symbiodinium microadriaticum</name>
    <name type="common">Dinoflagellate</name>
    <name type="synonym">Zooxanthella microadriatica</name>
    <dbReference type="NCBI Taxonomy" id="2951"/>
    <lineage>
        <taxon>Eukaryota</taxon>
        <taxon>Sar</taxon>
        <taxon>Alveolata</taxon>
        <taxon>Dinophyceae</taxon>
        <taxon>Suessiales</taxon>
        <taxon>Symbiodiniaceae</taxon>
        <taxon>Symbiodinium</taxon>
    </lineage>
</organism>
<comment type="caution">
    <text evidence="2">The sequence shown here is derived from an EMBL/GenBank/DDBJ whole genome shotgun (WGS) entry which is preliminary data.</text>
</comment>
<feature type="region of interest" description="Disordered" evidence="1">
    <location>
        <begin position="1"/>
        <end position="21"/>
    </location>
</feature>
<protein>
    <submittedName>
        <fullName evidence="2">Uncharacterized protein</fullName>
    </submittedName>
</protein>
<proteinExistence type="predicted"/>
<dbReference type="Proteomes" id="UP000186817">
    <property type="component" value="Unassembled WGS sequence"/>
</dbReference>
<evidence type="ECO:0000313" key="3">
    <source>
        <dbReference type="Proteomes" id="UP000186817"/>
    </source>
</evidence>
<dbReference type="AlphaFoldDB" id="A0A1Q9D0D7"/>
<name>A0A1Q9D0D7_SYMMI</name>
<evidence type="ECO:0000256" key="1">
    <source>
        <dbReference type="SAM" id="MobiDB-lite"/>
    </source>
</evidence>
<dbReference type="EMBL" id="LSRX01000804">
    <property type="protein sequence ID" value="OLP88617.1"/>
    <property type="molecule type" value="Genomic_DNA"/>
</dbReference>
<sequence>MTEELMAGLVDNAPAPRPRAGDTELPSLAPAILNGQTWKHPFDIDVPSRWYSNRDARGVPPCPFLQKERAAAHRGFCFNYRKRGLDLQQTASNLSTVASLDPQTKKACRKKHDTYPTDLPSATIIVAAWKHYRIVVDDASVPTDRFDREHWEALQAPLAEYCPIDRGQQLPKTQLVRLAERRGLMLARTVMVDKYPNQSEW</sequence>
<reference evidence="2 3" key="1">
    <citation type="submission" date="2016-02" db="EMBL/GenBank/DDBJ databases">
        <title>Genome analysis of coral dinoflagellate symbionts highlights evolutionary adaptations to a symbiotic lifestyle.</title>
        <authorList>
            <person name="Aranda M."/>
            <person name="Li Y."/>
            <person name="Liew Y.J."/>
            <person name="Baumgarten S."/>
            <person name="Simakov O."/>
            <person name="Wilson M."/>
            <person name="Piel J."/>
            <person name="Ashoor H."/>
            <person name="Bougouffa S."/>
            <person name="Bajic V.B."/>
            <person name="Ryu T."/>
            <person name="Ravasi T."/>
            <person name="Bayer T."/>
            <person name="Micklem G."/>
            <person name="Kim H."/>
            <person name="Bhak J."/>
            <person name="Lajeunesse T.C."/>
            <person name="Voolstra C.R."/>
        </authorList>
    </citation>
    <scope>NUCLEOTIDE SEQUENCE [LARGE SCALE GENOMIC DNA]</scope>
    <source>
        <strain evidence="2 3">CCMP2467</strain>
    </source>
</reference>
<evidence type="ECO:0000313" key="2">
    <source>
        <dbReference type="EMBL" id="OLP88617.1"/>
    </source>
</evidence>
<dbReference type="OrthoDB" id="416652at2759"/>